<comment type="caution">
    <text evidence="3">The sequence shown here is derived from an EMBL/GenBank/DDBJ whole genome shotgun (WGS) entry which is preliminary data.</text>
</comment>
<accession>K0S4T9</accession>
<dbReference type="AlphaFoldDB" id="K0S4T9"/>
<evidence type="ECO:0000256" key="1">
    <source>
        <dbReference type="PROSITE-ProRule" id="PRU00325"/>
    </source>
</evidence>
<feature type="domain" description="SWIM-type" evidence="2">
    <location>
        <begin position="139"/>
        <end position="174"/>
    </location>
</feature>
<dbReference type="Proteomes" id="UP000266841">
    <property type="component" value="Unassembled WGS sequence"/>
</dbReference>
<dbReference type="EMBL" id="AGNL01036735">
    <property type="protein sequence ID" value="EJK53922.1"/>
    <property type="molecule type" value="Genomic_DNA"/>
</dbReference>
<keyword evidence="1" id="KW-0479">Metal-binding</keyword>
<dbReference type="InterPro" id="IPR007527">
    <property type="entry name" value="Znf_SWIM"/>
</dbReference>
<reference evidence="3 4" key="1">
    <citation type="journal article" date="2012" name="Genome Biol.">
        <title>Genome and low-iron response of an oceanic diatom adapted to chronic iron limitation.</title>
        <authorList>
            <person name="Lommer M."/>
            <person name="Specht M."/>
            <person name="Roy A.S."/>
            <person name="Kraemer L."/>
            <person name="Andreson R."/>
            <person name="Gutowska M.A."/>
            <person name="Wolf J."/>
            <person name="Bergner S.V."/>
            <person name="Schilhabel M.B."/>
            <person name="Klostermeier U.C."/>
            <person name="Beiko R.G."/>
            <person name="Rosenstiel P."/>
            <person name="Hippler M."/>
            <person name="Laroche J."/>
        </authorList>
    </citation>
    <scope>NUCLEOTIDE SEQUENCE [LARGE SCALE GENOMIC DNA]</scope>
    <source>
        <strain evidence="3 4">CCMP1005</strain>
    </source>
</reference>
<keyword evidence="1" id="KW-0862">Zinc</keyword>
<keyword evidence="4" id="KW-1185">Reference proteome</keyword>
<proteinExistence type="predicted"/>
<gene>
    <name evidence="3" type="ORF">THAOC_26548</name>
</gene>
<keyword evidence="1" id="KW-0863">Zinc-finger</keyword>
<feature type="non-terminal residue" evidence="3">
    <location>
        <position position="1"/>
    </location>
</feature>
<organism evidence="3 4">
    <name type="scientific">Thalassiosira oceanica</name>
    <name type="common">Marine diatom</name>
    <dbReference type="NCBI Taxonomy" id="159749"/>
    <lineage>
        <taxon>Eukaryota</taxon>
        <taxon>Sar</taxon>
        <taxon>Stramenopiles</taxon>
        <taxon>Ochrophyta</taxon>
        <taxon>Bacillariophyta</taxon>
        <taxon>Coscinodiscophyceae</taxon>
        <taxon>Thalassiosirophycidae</taxon>
        <taxon>Thalassiosirales</taxon>
        <taxon>Thalassiosiraceae</taxon>
        <taxon>Thalassiosira</taxon>
    </lineage>
</organism>
<sequence>SAWRLDHFTQGKQASSAVEGSFHGFKEWIGGEPRSFAGVVQQHIQKDMNKIAEERQAVAKSRVREHDVVLKAQRSDAVNECGKDISHNVTEKFAETNIKAQNYVACALEVSQVQICDDITGQWSVSRRSVQDETNRRPPRIVTERNGKKECSCKEDKNSGQPCPHIQCVSSMVPIISINSTLIGEELPLSKLPKWSTR</sequence>
<protein>
    <recommendedName>
        <fullName evidence="2">SWIM-type domain-containing protein</fullName>
    </recommendedName>
</protein>
<dbReference type="GO" id="GO:0008270">
    <property type="term" value="F:zinc ion binding"/>
    <property type="evidence" value="ECO:0007669"/>
    <property type="project" value="UniProtKB-KW"/>
</dbReference>
<evidence type="ECO:0000313" key="3">
    <source>
        <dbReference type="EMBL" id="EJK53922.1"/>
    </source>
</evidence>
<evidence type="ECO:0000259" key="2">
    <source>
        <dbReference type="PROSITE" id="PS50966"/>
    </source>
</evidence>
<evidence type="ECO:0000313" key="4">
    <source>
        <dbReference type="Proteomes" id="UP000266841"/>
    </source>
</evidence>
<dbReference type="PROSITE" id="PS50966">
    <property type="entry name" value="ZF_SWIM"/>
    <property type="match status" value="1"/>
</dbReference>
<name>K0S4T9_THAOC</name>